<reference evidence="9 10" key="1">
    <citation type="submission" date="2019-04" db="EMBL/GenBank/DDBJ databases">
        <title>Taxonomy of novel Haliea sp. from mangrove soil of West Coast of India.</title>
        <authorList>
            <person name="Verma A."/>
            <person name="Kumar P."/>
            <person name="Krishnamurthi S."/>
        </authorList>
    </citation>
    <scope>NUCLEOTIDE SEQUENCE [LARGE SCALE GENOMIC DNA]</scope>
    <source>
        <strain evidence="9 10">SAOS-164</strain>
    </source>
</reference>
<dbReference type="InterPro" id="IPR016163">
    <property type="entry name" value="Ald_DH_C"/>
</dbReference>
<dbReference type="AlphaFoldDB" id="A0A4Z0M1W5"/>
<evidence type="ECO:0000313" key="9">
    <source>
        <dbReference type="EMBL" id="TGD73519.1"/>
    </source>
</evidence>
<dbReference type="PROSITE" id="PS00687">
    <property type="entry name" value="ALDEHYDE_DEHYDR_GLU"/>
    <property type="match status" value="1"/>
</dbReference>
<dbReference type="Proteomes" id="UP000298050">
    <property type="component" value="Unassembled WGS sequence"/>
</dbReference>
<dbReference type="Gene3D" id="3.40.309.10">
    <property type="entry name" value="Aldehyde Dehydrogenase, Chain A, domain 2"/>
    <property type="match status" value="1"/>
</dbReference>
<name>A0A4Z0M1W5_9GAMM</name>
<dbReference type="RefSeq" id="WP_135443755.1">
    <property type="nucleotide sequence ID" value="NZ_SRLE01000007.1"/>
</dbReference>
<evidence type="ECO:0000256" key="1">
    <source>
        <dbReference type="ARBA" id="ARBA00009986"/>
    </source>
</evidence>
<dbReference type="InterPro" id="IPR012394">
    <property type="entry name" value="Aldehyde_DH_NAD(P)"/>
</dbReference>
<sequence>MAQSAQSFQFPEQPANEAQRILQLQRKAYLQDPYPGYEQRRENLLKLERLLIDNQDRITAAISEDFGNRAVQESKLLELFTSVDGLRYCRKHLKGWMKPRRRHVSVWFAGASNRVLPQPKGVVGVVAPWNYPLFLVMGPLASAMAAGNRCMVKMAANSANLCQLLHELVAGEFDESTLAILPGVKGADFTTLPFDHLIFTGSAQSGRTVMKSAAEHLTPVTLELGGKSPTIIAEDFDLQTAASRILFTKYMNAGQTCVAPDYVCLPEHRLEDFVTAAKKIVAGRYPDPGNGQFTAIIDDSSYTRLTATLDDAAARGAQVINLTPQYAPDPERRLLPPHLVLGVTDEMKIMEEEIFGPLLPVRTYRDIDEVLAYINGRDRPLGLYLFTSDKALQDHVIKHTLSGGVSINDCSFHVAQHDMPFGGIGASGMGHYHGYEGFAEFSKLRPIFRQARATALPLLYPPYGRTFNWLYRLMLKLRFF</sequence>
<dbReference type="PANTHER" id="PTHR43570">
    <property type="entry name" value="ALDEHYDE DEHYDROGENASE"/>
    <property type="match status" value="1"/>
</dbReference>
<dbReference type="EMBL" id="SRLE01000007">
    <property type="protein sequence ID" value="TGD73519.1"/>
    <property type="molecule type" value="Genomic_DNA"/>
</dbReference>
<dbReference type="CDD" id="cd07133">
    <property type="entry name" value="ALDH_CALDH_CalB"/>
    <property type="match status" value="1"/>
</dbReference>
<dbReference type="GO" id="GO:0004029">
    <property type="term" value="F:aldehyde dehydrogenase (NAD+) activity"/>
    <property type="evidence" value="ECO:0007669"/>
    <property type="project" value="TreeGrafter"/>
</dbReference>
<keyword evidence="2 4" id="KW-0560">Oxidoreductase</keyword>
<feature type="active site" evidence="5">
    <location>
        <position position="257"/>
    </location>
</feature>
<evidence type="ECO:0000256" key="3">
    <source>
        <dbReference type="ARBA" id="ARBA00023027"/>
    </source>
</evidence>
<comment type="caution">
    <text evidence="9">The sequence shown here is derived from an EMBL/GenBank/DDBJ whole genome shotgun (WGS) entry which is preliminary data.</text>
</comment>
<comment type="similarity">
    <text evidence="1 4 7">Belongs to the aldehyde dehydrogenase family.</text>
</comment>
<dbReference type="InterPro" id="IPR029510">
    <property type="entry name" value="Ald_DH_CS_GLU"/>
</dbReference>
<evidence type="ECO:0000259" key="8">
    <source>
        <dbReference type="Pfam" id="PF00171"/>
    </source>
</evidence>
<keyword evidence="10" id="KW-1185">Reference proteome</keyword>
<evidence type="ECO:0000256" key="4">
    <source>
        <dbReference type="PIRNR" id="PIRNR036492"/>
    </source>
</evidence>
<protein>
    <recommendedName>
        <fullName evidence="4">Aldehyde dehydrogenase</fullName>
    </recommendedName>
</protein>
<dbReference type="Gene3D" id="3.40.605.10">
    <property type="entry name" value="Aldehyde Dehydrogenase, Chain A, domain 1"/>
    <property type="match status" value="1"/>
</dbReference>
<dbReference type="PANTHER" id="PTHR43570:SF20">
    <property type="entry name" value="ALDEHYDE DEHYDROGENASE ALDX-RELATED"/>
    <property type="match status" value="1"/>
</dbReference>
<dbReference type="PROSITE" id="PS00070">
    <property type="entry name" value="ALDEHYDE_DEHYDR_CYS"/>
    <property type="match status" value="1"/>
</dbReference>
<dbReference type="InterPro" id="IPR016161">
    <property type="entry name" value="Ald_DH/histidinol_DH"/>
</dbReference>
<dbReference type="Pfam" id="PF00171">
    <property type="entry name" value="Aldedh"/>
    <property type="match status" value="1"/>
</dbReference>
<dbReference type="GO" id="GO:0006081">
    <property type="term" value="P:aldehyde metabolic process"/>
    <property type="evidence" value="ECO:0007669"/>
    <property type="project" value="InterPro"/>
</dbReference>
<accession>A0A4Z0M1W5</accession>
<organism evidence="9 10">
    <name type="scientific">Mangrovimicrobium sediminis</name>
    <dbReference type="NCBI Taxonomy" id="2562682"/>
    <lineage>
        <taxon>Bacteria</taxon>
        <taxon>Pseudomonadati</taxon>
        <taxon>Pseudomonadota</taxon>
        <taxon>Gammaproteobacteria</taxon>
        <taxon>Cellvibrionales</taxon>
        <taxon>Halieaceae</taxon>
        <taxon>Mangrovimicrobium</taxon>
    </lineage>
</organism>
<gene>
    <name evidence="9" type="ORF">E4634_10850</name>
</gene>
<feature type="domain" description="Aldehyde dehydrogenase" evidence="8">
    <location>
        <begin position="10"/>
        <end position="445"/>
    </location>
</feature>
<dbReference type="InterPro" id="IPR015590">
    <property type="entry name" value="Aldehyde_DH_dom"/>
</dbReference>
<evidence type="ECO:0000256" key="2">
    <source>
        <dbReference type="ARBA" id="ARBA00023002"/>
    </source>
</evidence>
<evidence type="ECO:0000256" key="6">
    <source>
        <dbReference type="PROSITE-ProRule" id="PRU10007"/>
    </source>
</evidence>
<evidence type="ECO:0000256" key="7">
    <source>
        <dbReference type="RuleBase" id="RU003345"/>
    </source>
</evidence>
<keyword evidence="3" id="KW-0520">NAD</keyword>
<evidence type="ECO:0000256" key="5">
    <source>
        <dbReference type="PIRSR" id="PIRSR036492-1"/>
    </source>
</evidence>
<dbReference type="PIRSF" id="PIRSF036492">
    <property type="entry name" value="ALDH"/>
    <property type="match status" value="1"/>
</dbReference>
<evidence type="ECO:0000313" key="10">
    <source>
        <dbReference type="Proteomes" id="UP000298050"/>
    </source>
</evidence>
<proteinExistence type="inferred from homology"/>
<dbReference type="InterPro" id="IPR016160">
    <property type="entry name" value="Ald_DH_CS_CYS"/>
</dbReference>
<dbReference type="GO" id="GO:0005737">
    <property type="term" value="C:cytoplasm"/>
    <property type="evidence" value="ECO:0007669"/>
    <property type="project" value="TreeGrafter"/>
</dbReference>
<feature type="active site" evidence="5 6">
    <location>
        <position position="223"/>
    </location>
</feature>
<dbReference type="InterPro" id="IPR016162">
    <property type="entry name" value="Ald_DH_N"/>
</dbReference>
<dbReference type="OrthoDB" id="9812625at2"/>
<dbReference type="SUPFAM" id="SSF53720">
    <property type="entry name" value="ALDH-like"/>
    <property type="match status" value="1"/>
</dbReference>